<gene>
    <name evidence="2" type="ORF">MONAX_5E000060</name>
</gene>
<sequence>MYRLPESKRKRWDKQAPSRQDVQTACVLPSPGAGEGGPALPDRQSAPRATVAGSAGARDNNLPAPARPRPLLRSVTSSTGGSPPSSGTGSSQKHTGIFAHKNRPRE</sequence>
<evidence type="ECO:0000313" key="2">
    <source>
        <dbReference type="EMBL" id="VTJ87772.1"/>
    </source>
</evidence>
<feature type="region of interest" description="Disordered" evidence="1">
    <location>
        <begin position="1"/>
        <end position="106"/>
    </location>
</feature>
<dbReference type="Proteomes" id="UP000335636">
    <property type="component" value="Unassembled WGS sequence"/>
</dbReference>
<dbReference type="EMBL" id="CABDUW010002710">
    <property type="protein sequence ID" value="VTJ87772.1"/>
    <property type="molecule type" value="Genomic_DNA"/>
</dbReference>
<protein>
    <submittedName>
        <fullName evidence="2">Uncharacterized protein</fullName>
    </submittedName>
</protein>
<accession>A0A5E4D3D9</accession>
<proteinExistence type="predicted"/>
<feature type="non-terminal residue" evidence="2">
    <location>
        <position position="106"/>
    </location>
</feature>
<comment type="caution">
    <text evidence="2">The sequence shown here is derived from an EMBL/GenBank/DDBJ whole genome shotgun (WGS) entry which is preliminary data.</text>
</comment>
<keyword evidence="3" id="KW-1185">Reference proteome</keyword>
<reference evidence="2" key="1">
    <citation type="submission" date="2019-04" db="EMBL/GenBank/DDBJ databases">
        <authorList>
            <person name="Alioto T."/>
            <person name="Alioto T."/>
        </authorList>
    </citation>
    <scope>NUCLEOTIDE SEQUENCE [LARGE SCALE GENOMIC DNA]</scope>
</reference>
<dbReference type="AlphaFoldDB" id="A0A5E4D3D9"/>
<evidence type="ECO:0000313" key="3">
    <source>
        <dbReference type="Proteomes" id="UP000335636"/>
    </source>
</evidence>
<evidence type="ECO:0000256" key="1">
    <source>
        <dbReference type="SAM" id="MobiDB-lite"/>
    </source>
</evidence>
<feature type="compositionally biased region" description="Low complexity" evidence="1">
    <location>
        <begin position="69"/>
        <end position="91"/>
    </location>
</feature>
<name>A0A5E4D3D9_MARMO</name>
<organism evidence="2 3">
    <name type="scientific">Marmota monax</name>
    <name type="common">Woodchuck</name>
    <dbReference type="NCBI Taxonomy" id="9995"/>
    <lineage>
        <taxon>Eukaryota</taxon>
        <taxon>Metazoa</taxon>
        <taxon>Chordata</taxon>
        <taxon>Craniata</taxon>
        <taxon>Vertebrata</taxon>
        <taxon>Euteleostomi</taxon>
        <taxon>Mammalia</taxon>
        <taxon>Eutheria</taxon>
        <taxon>Euarchontoglires</taxon>
        <taxon>Glires</taxon>
        <taxon>Rodentia</taxon>
        <taxon>Sciuromorpha</taxon>
        <taxon>Sciuridae</taxon>
        <taxon>Xerinae</taxon>
        <taxon>Marmotini</taxon>
        <taxon>Marmota</taxon>
    </lineage>
</organism>